<keyword evidence="3" id="KW-0238">DNA-binding</keyword>
<accession>A0AAU7Q4R2</accession>
<keyword evidence="2" id="KW-0805">Transcription regulation</keyword>
<sequence length="304" mass="34247">MNSELRNIELRHLRYFIAVAETLHFGRAAEKLHISQPPLSQQIQMLEQQIGAQLFDRNNRSVRLTPAGTQFLQQARLIIEQVNQAADRAARIHRGELGEITIGFTSSTPFIKSISASLLAFRQRHPHIHIRMVETNSKQQIEPLLNGTFDLGLMRNTLLPDDLNYQLLLREPLVAVVHQDHPLAGAADNLISLRQLSAEPFVFFDRRVGTGLYDETLSLLKRFAFTPYITQEVGEAMTIIGLVSAGLGVSILPASFSRIQVDSVRYLALEEPEAKTEVWLVTHRQRPLSASARMLINLMLKQGC</sequence>
<proteinExistence type="inferred from homology"/>
<dbReference type="Pfam" id="PF03466">
    <property type="entry name" value="LysR_substrate"/>
    <property type="match status" value="1"/>
</dbReference>
<dbReference type="PRINTS" id="PR00039">
    <property type="entry name" value="HTHLYSR"/>
</dbReference>
<dbReference type="PROSITE" id="PS50931">
    <property type="entry name" value="HTH_LYSR"/>
    <property type="match status" value="1"/>
</dbReference>
<dbReference type="Gene3D" id="1.10.10.10">
    <property type="entry name" value="Winged helix-like DNA-binding domain superfamily/Winged helix DNA-binding domain"/>
    <property type="match status" value="1"/>
</dbReference>
<dbReference type="PANTHER" id="PTHR30346:SF17">
    <property type="entry name" value="LYSR FAMILY TRANSCRIPTIONAL REGULATOR"/>
    <property type="match status" value="1"/>
</dbReference>
<dbReference type="InterPro" id="IPR036388">
    <property type="entry name" value="WH-like_DNA-bd_sf"/>
</dbReference>
<dbReference type="GO" id="GO:0032993">
    <property type="term" value="C:protein-DNA complex"/>
    <property type="evidence" value="ECO:0007669"/>
    <property type="project" value="TreeGrafter"/>
</dbReference>
<evidence type="ECO:0000256" key="1">
    <source>
        <dbReference type="ARBA" id="ARBA00009437"/>
    </source>
</evidence>
<evidence type="ECO:0000259" key="5">
    <source>
        <dbReference type="PROSITE" id="PS50931"/>
    </source>
</evidence>
<dbReference type="GO" id="GO:0003677">
    <property type="term" value="F:DNA binding"/>
    <property type="evidence" value="ECO:0007669"/>
    <property type="project" value="UniProtKB-KW"/>
</dbReference>
<dbReference type="AlphaFoldDB" id="A0AAU7Q4R2"/>
<feature type="domain" description="HTH lysR-type" evidence="5">
    <location>
        <begin position="8"/>
        <end position="65"/>
    </location>
</feature>
<dbReference type="InterPro" id="IPR000847">
    <property type="entry name" value="LysR_HTH_N"/>
</dbReference>
<organism evidence="6">
    <name type="scientific">Acerihabitans sp. KWT182</name>
    <dbReference type="NCBI Taxonomy" id="3157919"/>
    <lineage>
        <taxon>Bacteria</taxon>
        <taxon>Pseudomonadati</taxon>
        <taxon>Pseudomonadota</taxon>
        <taxon>Gammaproteobacteria</taxon>
        <taxon>Enterobacterales</taxon>
        <taxon>Pectobacteriaceae</taxon>
        <taxon>Acerihabitans</taxon>
    </lineage>
</organism>
<protein>
    <submittedName>
        <fullName evidence="6">LysR family transcriptional regulator</fullName>
    </submittedName>
</protein>
<evidence type="ECO:0000256" key="2">
    <source>
        <dbReference type="ARBA" id="ARBA00023015"/>
    </source>
</evidence>
<dbReference type="FunFam" id="1.10.10.10:FF:000001">
    <property type="entry name" value="LysR family transcriptional regulator"/>
    <property type="match status" value="1"/>
</dbReference>
<dbReference type="EMBL" id="CP157947">
    <property type="protein sequence ID" value="XBS68029.1"/>
    <property type="molecule type" value="Genomic_DNA"/>
</dbReference>
<reference evidence="6" key="1">
    <citation type="submission" date="2024-06" db="EMBL/GenBank/DDBJ databases">
        <authorList>
            <person name="Coelho C."/>
            <person name="Bento M."/>
            <person name="Garcia E."/>
            <person name="Camelo A."/>
            <person name="Brandao I."/>
            <person name="Espirito Santo C."/>
            <person name="Trovao J."/>
            <person name="Verissimo A."/>
            <person name="Costa J."/>
            <person name="Tiago I."/>
        </authorList>
    </citation>
    <scope>NUCLEOTIDE SEQUENCE</scope>
    <source>
        <strain evidence="6">KWT182</strain>
    </source>
</reference>
<dbReference type="InterPro" id="IPR036390">
    <property type="entry name" value="WH_DNA-bd_sf"/>
</dbReference>
<dbReference type="CDD" id="cd08414">
    <property type="entry name" value="PBP2_LTTR_aromatics_like"/>
    <property type="match status" value="1"/>
</dbReference>
<gene>
    <name evidence="6" type="ORF">ABK905_14170</name>
</gene>
<dbReference type="InterPro" id="IPR005119">
    <property type="entry name" value="LysR_subst-bd"/>
</dbReference>
<dbReference type="Pfam" id="PF00126">
    <property type="entry name" value="HTH_1"/>
    <property type="match status" value="1"/>
</dbReference>
<evidence type="ECO:0000256" key="3">
    <source>
        <dbReference type="ARBA" id="ARBA00023125"/>
    </source>
</evidence>
<keyword evidence="4" id="KW-0804">Transcription</keyword>
<evidence type="ECO:0000256" key="4">
    <source>
        <dbReference type="ARBA" id="ARBA00023163"/>
    </source>
</evidence>
<evidence type="ECO:0000313" key="6">
    <source>
        <dbReference type="EMBL" id="XBS68029.1"/>
    </source>
</evidence>
<dbReference type="GO" id="GO:0003700">
    <property type="term" value="F:DNA-binding transcription factor activity"/>
    <property type="evidence" value="ECO:0007669"/>
    <property type="project" value="InterPro"/>
</dbReference>
<dbReference type="SUPFAM" id="SSF46785">
    <property type="entry name" value="Winged helix' DNA-binding domain"/>
    <property type="match status" value="1"/>
</dbReference>
<dbReference type="SUPFAM" id="SSF53850">
    <property type="entry name" value="Periplasmic binding protein-like II"/>
    <property type="match status" value="1"/>
</dbReference>
<dbReference type="Gene3D" id="3.40.190.10">
    <property type="entry name" value="Periplasmic binding protein-like II"/>
    <property type="match status" value="2"/>
</dbReference>
<comment type="similarity">
    <text evidence="1">Belongs to the LysR transcriptional regulatory family.</text>
</comment>
<name>A0AAU7Q4R2_9GAMM</name>
<dbReference type="PANTHER" id="PTHR30346">
    <property type="entry name" value="TRANSCRIPTIONAL DUAL REGULATOR HCAR-RELATED"/>
    <property type="match status" value="1"/>
</dbReference>